<keyword evidence="4" id="KW-1185">Reference proteome</keyword>
<gene>
    <name evidence="3" type="primary">amrB</name>
    <name evidence="3" type="ORF">IOQ59_03015</name>
</gene>
<dbReference type="Proteomes" id="UP000640333">
    <property type="component" value="Unassembled WGS sequence"/>
</dbReference>
<dbReference type="NCBIfam" id="TIGR04336">
    <property type="entry name" value="AmmeMemoSam_B"/>
    <property type="match status" value="1"/>
</dbReference>
<evidence type="ECO:0000256" key="1">
    <source>
        <dbReference type="ARBA" id="ARBA00006315"/>
    </source>
</evidence>
<reference evidence="3" key="1">
    <citation type="submission" date="2020-10" db="EMBL/GenBank/DDBJ databases">
        <title>Bacterium isolated from coastal waters sediment.</title>
        <authorList>
            <person name="Chen R.-J."/>
            <person name="Lu D.-C."/>
            <person name="Zhu K.-L."/>
            <person name="Du Z.-J."/>
        </authorList>
    </citation>
    <scope>NUCLEOTIDE SEQUENCE</scope>
    <source>
        <strain evidence="3">N1Y112</strain>
    </source>
</reference>
<organism evidence="3 4">
    <name type="scientific">Pontibacterium sinense</name>
    <dbReference type="NCBI Taxonomy" id="2781979"/>
    <lineage>
        <taxon>Bacteria</taxon>
        <taxon>Pseudomonadati</taxon>
        <taxon>Pseudomonadota</taxon>
        <taxon>Gammaproteobacteria</taxon>
        <taxon>Oceanospirillales</taxon>
        <taxon>Oceanospirillaceae</taxon>
        <taxon>Pontibacterium</taxon>
    </lineage>
</organism>
<dbReference type="CDD" id="cd07361">
    <property type="entry name" value="MEMO_like"/>
    <property type="match status" value="1"/>
</dbReference>
<comment type="similarity">
    <text evidence="1 2">Belongs to the MEMO1 family.</text>
</comment>
<evidence type="ECO:0000313" key="4">
    <source>
        <dbReference type="Proteomes" id="UP000640333"/>
    </source>
</evidence>
<dbReference type="PANTHER" id="PTHR11060:SF0">
    <property type="entry name" value="PROTEIN MEMO1"/>
    <property type="match status" value="1"/>
</dbReference>
<proteinExistence type="inferred from homology"/>
<dbReference type="InterPro" id="IPR002737">
    <property type="entry name" value="MEMO1_fam"/>
</dbReference>
<evidence type="ECO:0000313" key="3">
    <source>
        <dbReference type="EMBL" id="MBE9396229.1"/>
    </source>
</evidence>
<dbReference type="RefSeq" id="WP_193951776.1">
    <property type="nucleotide sequence ID" value="NZ_JADEYS010000002.1"/>
</dbReference>
<protein>
    <recommendedName>
        <fullName evidence="2">MEMO1 family protein IOQ59_03015</fullName>
    </recommendedName>
</protein>
<name>A0A8J7FB71_9GAMM</name>
<dbReference type="HAMAP" id="MF_00055">
    <property type="entry name" value="MEMO1"/>
    <property type="match status" value="1"/>
</dbReference>
<dbReference type="PANTHER" id="PTHR11060">
    <property type="entry name" value="PROTEIN MEMO1"/>
    <property type="match status" value="1"/>
</dbReference>
<dbReference type="Gene3D" id="3.40.830.10">
    <property type="entry name" value="LigB-like"/>
    <property type="match status" value="1"/>
</dbReference>
<sequence length="259" mass="27931">MDTRQPAVAGLFYADDPTQLGHDVDRLLHKHTRPTLPGVRALVVPHAGYAYSGEVAAAAYSCLTRGAEYKYILLIGPSHQVPFKGMAVPESGAFMTPLGDIQLAGAQIDALVADGLVHYNVAAHYSEHSLEVQLPFLQRAEIKAPIVPVVIGDASPEQVATVLLPALEDSQVLTLISTDMSHFHSYYEARLIDGHTHKRILAGAEDIRPDEACGCMGLNGLQHALTQSPYRMHLLQHGNSGDTAGDQDRVVGYAAYAVY</sequence>
<dbReference type="EMBL" id="JADEYS010000002">
    <property type="protein sequence ID" value="MBE9396229.1"/>
    <property type="molecule type" value="Genomic_DNA"/>
</dbReference>
<evidence type="ECO:0000256" key="2">
    <source>
        <dbReference type="HAMAP-Rule" id="MF_00055"/>
    </source>
</evidence>
<comment type="caution">
    <text evidence="3">The sequence shown here is derived from an EMBL/GenBank/DDBJ whole genome shotgun (WGS) entry which is preliminary data.</text>
</comment>
<dbReference type="Pfam" id="PF01875">
    <property type="entry name" value="Memo"/>
    <property type="match status" value="1"/>
</dbReference>
<dbReference type="AlphaFoldDB" id="A0A8J7FB71"/>
<accession>A0A8J7FB71</accession>